<dbReference type="AlphaFoldDB" id="A0A235B753"/>
<evidence type="ECO:0000313" key="3">
    <source>
        <dbReference type="Proteomes" id="UP000215459"/>
    </source>
</evidence>
<comment type="caution">
    <text evidence="2">The sequence shown here is derived from an EMBL/GenBank/DDBJ whole genome shotgun (WGS) entry which is preliminary data.</text>
</comment>
<dbReference type="SUPFAM" id="SSF46689">
    <property type="entry name" value="Homeodomain-like"/>
    <property type="match status" value="1"/>
</dbReference>
<name>A0A235B753_9BACL</name>
<feature type="domain" description="PucR C-terminal helix-turn-helix" evidence="1">
    <location>
        <begin position="265"/>
        <end position="322"/>
    </location>
</feature>
<sequence>MFSTELIQWVRSLERILGQKVALHHSRQKAGTSHPFMVMDQGGPVYLSVLGETLTRREEDLIRLLLVQWEEGRPRGTPSQALARWLRRRDAEPEKAPPPTAVERLDLNERIPFLVIDRGTSIRSEEGLVRLLIRYFDRRAWIIPYNPMERMVLVPRSTAVEEEGTDPETSWLEGAEGLAEVVTSEAGVDAVIGVHPPVSTAEQLPCALESLREAYRLGRVHAPGRRVFASWQFPVERLLERVERPSIDRYLHEISKSCFWKDEDLRETLTVFFEQNLNISETARRLYVHRNTLIYRLDRMKRETGLDVRQLEDAFCVRLALALTQPRNRQQR</sequence>
<protein>
    <recommendedName>
        <fullName evidence="1">PucR C-terminal helix-turn-helix domain-containing protein</fullName>
    </recommendedName>
</protein>
<dbReference type="RefSeq" id="WP_094264160.1">
    <property type="nucleotide sequence ID" value="NZ_NOWF01000004.1"/>
</dbReference>
<proteinExistence type="predicted"/>
<gene>
    <name evidence="2" type="ORF">CHM34_08430</name>
</gene>
<organism evidence="2 3">
    <name type="scientific">Paludifilum halophilum</name>
    <dbReference type="NCBI Taxonomy" id="1642702"/>
    <lineage>
        <taxon>Bacteria</taxon>
        <taxon>Bacillati</taxon>
        <taxon>Bacillota</taxon>
        <taxon>Bacilli</taxon>
        <taxon>Bacillales</taxon>
        <taxon>Thermoactinomycetaceae</taxon>
        <taxon>Paludifilum</taxon>
    </lineage>
</organism>
<dbReference type="Proteomes" id="UP000215459">
    <property type="component" value="Unassembled WGS sequence"/>
</dbReference>
<keyword evidence="3" id="KW-1185">Reference proteome</keyword>
<dbReference type="OrthoDB" id="9792148at2"/>
<evidence type="ECO:0000259" key="1">
    <source>
        <dbReference type="Pfam" id="PF13556"/>
    </source>
</evidence>
<dbReference type="Gene3D" id="1.10.10.2840">
    <property type="entry name" value="PucR C-terminal helix-turn-helix domain"/>
    <property type="match status" value="1"/>
</dbReference>
<dbReference type="EMBL" id="NOWF01000004">
    <property type="protein sequence ID" value="OYD08126.1"/>
    <property type="molecule type" value="Genomic_DNA"/>
</dbReference>
<dbReference type="Pfam" id="PF13556">
    <property type="entry name" value="HTH_30"/>
    <property type="match status" value="1"/>
</dbReference>
<dbReference type="InterPro" id="IPR042070">
    <property type="entry name" value="PucR_C-HTH_sf"/>
</dbReference>
<dbReference type="InterPro" id="IPR009057">
    <property type="entry name" value="Homeodomain-like_sf"/>
</dbReference>
<accession>A0A235B753</accession>
<dbReference type="PANTHER" id="PTHR33744:SF15">
    <property type="entry name" value="CARBOHYDRATE DIACID REGULATOR"/>
    <property type="match status" value="1"/>
</dbReference>
<evidence type="ECO:0000313" key="2">
    <source>
        <dbReference type="EMBL" id="OYD08126.1"/>
    </source>
</evidence>
<reference evidence="2 3" key="1">
    <citation type="submission" date="2017-07" db="EMBL/GenBank/DDBJ databases">
        <title>The genome sequence of Paludifilum halophilum highlights mechanisms for microbial adaptation to high salt environemnts.</title>
        <authorList>
            <person name="Belbahri L."/>
        </authorList>
    </citation>
    <scope>NUCLEOTIDE SEQUENCE [LARGE SCALE GENOMIC DNA]</scope>
    <source>
        <strain evidence="2 3">DSM 102817</strain>
    </source>
</reference>
<dbReference type="PANTHER" id="PTHR33744">
    <property type="entry name" value="CARBOHYDRATE DIACID REGULATOR"/>
    <property type="match status" value="1"/>
</dbReference>
<dbReference type="InterPro" id="IPR051448">
    <property type="entry name" value="CdaR-like_regulators"/>
</dbReference>
<dbReference type="InterPro" id="IPR025736">
    <property type="entry name" value="PucR_C-HTH_dom"/>
</dbReference>